<organism evidence="1 2">
    <name type="scientific">Natronorubrum texcoconense</name>
    <dbReference type="NCBI Taxonomy" id="1095776"/>
    <lineage>
        <taxon>Archaea</taxon>
        <taxon>Methanobacteriati</taxon>
        <taxon>Methanobacteriota</taxon>
        <taxon>Stenosarchaea group</taxon>
        <taxon>Halobacteria</taxon>
        <taxon>Halobacteriales</taxon>
        <taxon>Natrialbaceae</taxon>
        <taxon>Natronorubrum</taxon>
    </lineage>
</organism>
<name>A0A1G9F3N7_9EURY</name>
<proteinExistence type="predicted"/>
<dbReference type="Proteomes" id="UP000198882">
    <property type="component" value="Unassembled WGS sequence"/>
</dbReference>
<dbReference type="PROSITE" id="PS51257">
    <property type="entry name" value="PROKAR_LIPOPROTEIN"/>
    <property type="match status" value="1"/>
</dbReference>
<dbReference type="AlphaFoldDB" id="A0A1G9F3N7"/>
<dbReference type="OrthoDB" id="181875at2157"/>
<protein>
    <submittedName>
        <fullName evidence="1">Uncharacterized protein</fullName>
    </submittedName>
</protein>
<dbReference type="RefSeq" id="WP_090311112.1">
    <property type="nucleotide sequence ID" value="NZ_FNFE01000007.1"/>
</dbReference>
<evidence type="ECO:0000313" key="2">
    <source>
        <dbReference type="Proteomes" id="UP000198882"/>
    </source>
</evidence>
<keyword evidence="2" id="KW-1185">Reference proteome</keyword>
<dbReference type="EMBL" id="FNFE01000007">
    <property type="protein sequence ID" value="SDK83079.1"/>
    <property type="molecule type" value="Genomic_DNA"/>
</dbReference>
<gene>
    <name evidence="1" type="ORF">SAMN04515672_4080</name>
</gene>
<reference evidence="2" key="1">
    <citation type="submission" date="2016-10" db="EMBL/GenBank/DDBJ databases">
        <authorList>
            <person name="Varghese N."/>
            <person name="Submissions S."/>
        </authorList>
    </citation>
    <scope>NUCLEOTIDE SEQUENCE [LARGE SCALE GENOMIC DNA]</scope>
    <source>
        <strain evidence="2">B4,CECT 8067,JCM 17497</strain>
    </source>
</reference>
<sequence length="151" mass="17020">MNRRAFVALVPSIALAGCLTRLGLADRVEIARKSVRLQPTETDDPIDAAVRRYDPDEGAFYDGEIHETLADEVGEDDPLVLSDVLVAELEDEFETVEYRIRACETDESDDCRRTTLVREDFNEIEVGDVADFVFRSSGGLVSVHERRDQRD</sequence>
<accession>A0A1G9F3N7</accession>
<evidence type="ECO:0000313" key="1">
    <source>
        <dbReference type="EMBL" id="SDK83079.1"/>
    </source>
</evidence>